<dbReference type="GO" id="GO:0016020">
    <property type="term" value="C:membrane"/>
    <property type="evidence" value="ECO:0007669"/>
    <property type="project" value="UniProtKB-SubCell"/>
</dbReference>
<dbReference type="GO" id="GO:0042910">
    <property type="term" value="F:xenobiotic transmembrane transporter activity"/>
    <property type="evidence" value="ECO:0007669"/>
    <property type="project" value="InterPro"/>
</dbReference>
<feature type="transmembrane region" description="Helical" evidence="6">
    <location>
        <begin position="85"/>
        <end position="106"/>
    </location>
</feature>
<evidence type="ECO:0000313" key="8">
    <source>
        <dbReference type="EMBL" id="KXZ50515.1"/>
    </source>
</evidence>
<reference evidence="9" key="1">
    <citation type="journal article" date="2016" name="Nat. Commun.">
        <title>The Gonium pectorale genome demonstrates co-option of cell cycle regulation during the evolution of multicellularity.</title>
        <authorList>
            <person name="Hanschen E.R."/>
            <person name="Marriage T.N."/>
            <person name="Ferris P.J."/>
            <person name="Hamaji T."/>
            <person name="Toyoda A."/>
            <person name="Fujiyama A."/>
            <person name="Neme R."/>
            <person name="Noguchi H."/>
            <person name="Minakuchi Y."/>
            <person name="Suzuki M."/>
            <person name="Kawai-Toyooka H."/>
            <person name="Smith D.R."/>
            <person name="Sparks H."/>
            <person name="Anderson J."/>
            <person name="Bakaric R."/>
            <person name="Luria V."/>
            <person name="Karger A."/>
            <person name="Kirschner M.W."/>
            <person name="Durand P.M."/>
            <person name="Michod R.E."/>
            <person name="Nozaki H."/>
            <person name="Olson B.J."/>
        </authorList>
    </citation>
    <scope>NUCLEOTIDE SEQUENCE [LARGE SCALE GENOMIC DNA]</scope>
    <source>
        <strain evidence="9">NIES-2863</strain>
    </source>
</reference>
<sequence>MQASVGCPPVGRAHASLPLGARQLPPWCQTKCTRPRFLRGTPAAPRAALSAAADAFGREPPAGGLLKGRLAQAQRLLTSPYDKEIAAVALPALVGLSLEPVVTAFNTSLVGHLGTHQLGAVSLGTIALNAVTFLFSFLLFLTVPEVAAATVKGDADEVSRVAARGIWIAAAAGVVSAAFLHCNASAVVSALKPPEPAVAVLATQYLKIRALGVPAALLGFVATGVFRGLKDTKTPLLGTGAMMVVSGALHVLLLNVFHMDVVGAALASTTALLAPVVVNLGALVARGSLQPRHLLAPPGLAEVLPLLQRGAVLAGKNMVTFGMILFASTLCVRCGAAFQASFEVTRQFWMLTMPFFECLNVATQSLCATYLGKEDRTTARAMLLRLLFLGAATGGVAGTVVWAAHEPFVALFTTDPQVVQHVVSSLPLICAFFAVDALGSIMDGSLLAAKQSNYMSAVQVAGSAVQYAALSYVASSGHVSTLGIWAAIKVMSMVRTVGGSYRNFMSARSAYRDPPGAAAGPSPVAAAPSSASEAAVGLTTASAASSAAAAVPAPPAPQATATTASDGQETLAADSAAAILHGDHNGNGGNGNGHNGNGHSGDGNGVGILGDGALGSRAVASASAAAPPTRQ</sequence>
<name>A0A150GLA3_GONPE</name>
<dbReference type="NCBIfam" id="TIGR00797">
    <property type="entry name" value="matE"/>
    <property type="match status" value="1"/>
</dbReference>
<feature type="transmembrane region" description="Helical" evidence="6">
    <location>
        <begin position="383"/>
        <end position="404"/>
    </location>
</feature>
<dbReference type="Proteomes" id="UP000075714">
    <property type="component" value="Unassembled WGS sequence"/>
</dbReference>
<keyword evidence="5 6" id="KW-0472">Membrane</keyword>
<feature type="region of interest" description="Disordered" evidence="7">
    <location>
        <begin position="580"/>
        <end position="612"/>
    </location>
</feature>
<dbReference type="InterPro" id="IPR002528">
    <property type="entry name" value="MATE_fam"/>
</dbReference>
<feature type="transmembrane region" description="Helical" evidence="6">
    <location>
        <begin position="208"/>
        <end position="229"/>
    </location>
</feature>
<comment type="similarity">
    <text evidence="2 6">Belongs to the multi antimicrobial extrusion (MATE) (TC 2.A.66.1) family.</text>
</comment>
<dbReference type="OrthoDB" id="2126698at2759"/>
<evidence type="ECO:0000256" key="1">
    <source>
        <dbReference type="ARBA" id="ARBA00004141"/>
    </source>
</evidence>
<accession>A0A150GLA3</accession>
<feature type="transmembrane region" description="Helical" evidence="6">
    <location>
        <begin position="165"/>
        <end position="188"/>
    </location>
</feature>
<dbReference type="Pfam" id="PF01554">
    <property type="entry name" value="MatE"/>
    <property type="match status" value="2"/>
</dbReference>
<evidence type="ECO:0000256" key="4">
    <source>
        <dbReference type="ARBA" id="ARBA00022989"/>
    </source>
</evidence>
<gene>
    <name evidence="8" type="ORF">GPECTOR_16g690</name>
</gene>
<proteinExistence type="inferred from homology"/>
<dbReference type="GO" id="GO:0015297">
    <property type="term" value="F:antiporter activity"/>
    <property type="evidence" value="ECO:0007669"/>
    <property type="project" value="InterPro"/>
</dbReference>
<keyword evidence="4 6" id="KW-1133">Transmembrane helix</keyword>
<comment type="caution">
    <text evidence="8">The sequence shown here is derived from an EMBL/GenBank/DDBJ whole genome shotgun (WGS) entry which is preliminary data.</text>
</comment>
<evidence type="ECO:0000256" key="5">
    <source>
        <dbReference type="ARBA" id="ARBA00023136"/>
    </source>
</evidence>
<keyword evidence="3 6" id="KW-0812">Transmembrane</keyword>
<comment type="caution">
    <text evidence="6">Lacks conserved residue(s) required for the propagation of feature annotation.</text>
</comment>
<dbReference type="EMBL" id="LSYV01000017">
    <property type="protein sequence ID" value="KXZ50515.1"/>
    <property type="molecule type" value="Genomic_DNA"/>
</dbReference>
<organism evidence="8 9">
    <name type="scientific">Gonium pectorale</name>
    <name type="common">Green alga</name>
    <dbReference type="NCBI Taxonomy" id="33097"/>
    <lineage>
        <taxon>Eukaryota</taxon>
        <taxon>Viridiplantae</taxon>
        <taxon>Chlorophyta</taxon>
        <taxon>core chlorophytes</taxon>
        <taxon>Chlorophyceae</taxon>
        <taxon>CS clade</taxon>
        <taxon>Chlamydomonadales</taxon>
        <taxon>Volvocaceae</taxon>
        <taxon>Gonium</taxon>
    </lineage>
</organism>
<evidence type="ECO:0000256" key="6">
    <source>
        <dbReference type="RuleBase" id="RU004914"/>
    </source>
</evidence>
<keyword evidence="9" id="KW-1185">Reference proteome</keyword>
<dbReference type="STRING" id="33097.A0A150GLA3"/>
<dbReference type="PANTHER" id="PTHR42893">
    <property type="entry name" value="PROTEIN DETOXIFICATION 44, CHLOROPLASTIC-RELATED"/>
    <property type="match status" value="1"/>
</dbReference>
<evidence type="ECO:0000256" key="7">
    <source>
        <dbReference type="SAM" id="MobiDB-lite"/>
    </source>
</evidence>
<feature type="transmembrane region" description="Helical" evidence="6">
    <location>
        <begin position="236"/>
        <end position="257"/>
    </location>
</feature>
<feature type="transmembrane region" description="Helical" evidence="6">
    <location>
        <begin position="118"/>
        <end position="144"/>
    </location>
</feature>
<feature type="transmembrane region" description="Helical" evidence="6">
    <location>
        <begin position="263"/>
        <end position="285"/>
    </location>
</feature>
<protein>
    <recommendedName>
        <fullName evidence="6">Protein DETOXIFICATION</fullName>
    </recommendedName>
    <alternativeName>
        <fullName evidence="6">Multidrug and toxic compound extrusion protein</fullName>
    </alternativeName>
</protein>
<feature type="transmembrane region" description="Helical" evidence="6">
    <location>
        <begin position="424"/>
        <end position="442"/>
    </location>
</feature>
<evidence type="ECO:0000256" key="2">
    <source>
        <dbReference type="ARBA" id="ARBA00010199"/>
    </source>
</evidence>
<comment type="subcellular location">
    <subcellularLocation>
        <location evidence="1">Membrane</location>
        <topology evidence="1">Multi-pass membrane protein</topology>
    </subcellularLocation>
</comment>
<evidence type="ECO:0000256" key="3">
    <source>
        <dbReference type="ARBA" id="ARBA00022692"/>
    </source>
</evidence>
<feature type="compositionally biased region" description="Gly residues" evidence="7">
    <location>
        <begin position="585"/>
        <end position="612"/>
    </location>
</feature>
<evidence type="ECO:0000313" key="9">
    <source>
        <dbReference type="Proteomes" id="UP000075714"/>
    </source>
</evidence>
<dbReference type="PANTHER" id="PTHR42893:SF46">
    <property type="entry name" value="PROTEIN DETOXIFICATION 44, CHLOROPLASTIC"/>
    <property type="match status" value="1"/>
</dbReference>
<dbReference type="InterPro" id="IPR044644">
    <property type="entry name" value="DinF-like"/>
</dbReference>
<dbReference type="AlphaFoldDB" id="A0A150GLA3"/>